<dbReference type="STRING" id="1037660.A0A066W7H5"/>
<protein>
    <submittedName>
        <fullName evidence="7">TPR-like protein</fullName>
    </submittedName>
</protein>
<dbReference type="PANTHER" id="PTHR44140">
    <property type="entry name" value="LD25575P"/>
    <property type="match status" value="1"/>
</dbReference>
<dbReference type="SMART" id="SM00271">
    <property type="entry name" value="DnaJ"/>
    <property type="match status" value="1"/>
</dbReference>
<evidence type="ECO:0000256" key="5">
    <source>
        <dbReference type="SAM" id="SignalP"/>
    </source>
</evidence>
<dbReference type="InterPro" id="IPR011990">
    <property type="entry name" value="TPR-like_helical_dom_sf"/>
</dbReference>
<dbReference type="Gene3D" id="1.10.287.110">
    <property type="entry name" value="DnaJ domain"/>
    <property type="match status" value="1"/>
</dbReference>
<dbReference type="SUPFAM" id="SSF46565">
    <property type="entry name" value="Chaperone J-domain"/>
    <property type="match status" value="1"/>
</dbReference>
<dbReference type="GO" id="GO:0051087">
    <property type="term" value="F:protein-folding chaperone binding"/>
    <property type="evidence" value="ECO:0007669"/>
    <property type="project" value="TreeGrafter"/>
</dbReference>
<proteinExistence type="predicted"/>
<accession>A0A066W7H5</accession>
<dbReference type="InterPro" id="IPR001623">
    <property type="entry name" value="DnaJ_domain"/>
</dbReference>
<evidence type="ECO:0000256" key="4">
    <source>
        <dbReference type="PROSITE-ProRule" id="PRU00339"/>
    </source>
</evidence>
<dbReference type="SMART" id="SM00028">
    <property type="entry name" value="TPR"/>
    <property type="match status" value="7"/>
</dbReference>
<feature type="domain" description="J" evidence="6">
    <location>
        <begin position="465"/>
        <end position="526"/>
    </location>
</feature>
<dbReference type="PANTHER" id="PTHR44140:SF2">
    <property type="entry name" value="LD25575P"/>
    <property type="match status" value="1"/>
</dbReference>
<dbReference type="GeneID" id="25263172"/>
<comment type="subcellular location">
    <subcellularLocation>
        <location evidence="1">Endoplasmic reticulum</location>
    </subcellularLocation>
</comment>
<feature type="repeat" description="TPR" evidence="4">
    <location>
        <begin position="39"/>
        <end position="72"/>
    </location>
</feature>
<dbReference type="PROSITE" id="PS50076">
    <property type="entry name" value="DNAJ_2"/>
    <property type="match status" value="1"/>
</dbReference>
<gene>
    <name evidence="7" type="ORF">K437DRAFT_245450</name>
</gene>
<dbReference type="InParanoid" id="A0A066W7H5"/>
<keyword evidence="2 5" id="KW-0732">Signal</keyword>
<dbReference type="SUPFAM" id="SSF48452">
    <property type="entry name" value="TPR-like"/>
    <property type="match status" value="2"/>
</dbReference>
<dbReference type="RefSeq" id="XP_013244144.1">
    <property type="nucleotide sequence ID" value="XM_013388690.1"/>
</dbReference>
<evidence type="ECO:0000256" key="3">
    <source>
        <dbReference type="ARBA" id="ARBA00022824"/>
    </source>
</evidence>
<reference evidence="7 8" key="1">
    <citation type="submission" date="2014-05" db="EMBL/GenBank/DDBJ databases">
        <title>Draft genome sequence of a rare smut relative, Tilletiaria anomala UBC 951.</title>
        <authorList>
            <consortium name="DOE Joint Genome Institute"/>
            <person name="Toome M."/>
            <person name="Kuo A."/>
            <person name="Henrissat B."/>
            <person name="Lipzen A."/>
            <person name="Tritt A."/>
            <person name="Yoshinaga Y."/>
            <person name="Zane M."/>
            <person name="Barry K."/>
            <person name="Grigoriev I.V."/>
            <person name="Spatafora J.W."/>
            <person name="Aimea M.C."/>
        </authorList>
    </citation>
    <scope>NUCLEOTIDE SEQUENCE [LARGE SCALE GENOMIC DNA]</scope>
    <source>
        <strain evidence="7 8">UBC 951</strain>
    </source>
</reference>
<feature type="repeat" description="TPR" evidence="4">
    <location>
        <begin position="73"/>
        <end position="106"/>
    </location>
</feature>
<dbReference type="GO" id="GO:0005783">
    <property type="term" value="C:endoplasmic reticulum"/>
    <property type="evidence" value="ECO:0007669"/>
    <property type="project" value="UniProtKB-SubCell"/>
</dbReference>
<dbReference type="AlphaFoldDB" id="A0A066W7H5"/>
<dbReference type="HOGENOM" id="CLU_015935_0_1_1"/>
<keyword evidence="8" id="KW-1185">Reference proteome</keyword>
<dbReference type="Pfam" id="PF00226">
    <property type="entry name" value="DnaJ"/>
    <property type="match status" value="1"/>
</dbReference>
<sequence length="596" mass="64823">MNPRLLLHTLLVLLGPLTVLGNVAAATEGGSRSPEGKTHSQLLSEANVFLTTGRYADALSSFDSALALDPSDYLTYYRRATALLSLGRTGSALADLEKLLELNPSFATAWLQKARVFAKEGELGKAKESVGKFLGRSSTSKAREAEEAEKLQADISWALQKQKEMQAAHKAGAASVTKALKKNPETASQAVKVDSSLQQKAEQCVEAATAVLEVSPSHLQARKFRADCQLWRGNMEDATADWSRIAKLTPSTSLHLRLSALSFYIQSDVDAAKLHLKTCLHSDPDNKRCAQAHRKLKTYEKTLKKLHNFREGGNWRAVSSVLKGGKVGGLSIREEIEAYIRDELMKPVHGGAALEGDEPLIPLLLHDAVARSELLFGLTKTHCKAHLELSELAKAMPFCQQVLSRDPDDIDALTARGEEHMAHERHEDAVRDFSAAFSKTGNSDRGLHARLIKAQKRLKLANTKDYYAILGVPRSADAREIKKAYRNLAREHHPDKGGSQDKMAQINEAFGVLGDDELRTRYDAGDDPNDPMGQQGQQGGYGNPFVFQTGPGGMPFGGGGGGGAGGHPFAHFFQQGGPAHGHHAGSQQQQFRFNFG</sequence>
<dbReference type="InterPro" id="IPR036869">
    <property type="entry name" value="J_dom_sf"/>
</dbReference>
<evidence type="ECO:0000256" key="2">
    <source>
        <dbReference type="ARBA" id="ARBA00022729"/>
    </source>
</evidence>
<keyword evidence="3" id="KW-0256">Endoplasmic reticulum</keyword>
<keyword evidence="4" id="KW-0802">TPR repeat</keyword>
<dbReference type="InterPro" id="IPR051727">
    <property type="entry name" value="DnaJ_C3_Co-chaperones"/>
</dbReference>
<evidence type="ECO:0000259" key="6">
    <source>
        <dbReference type="PROSITE" id="PS50076"/>
    </source>
</evidence>
<evidence type="ECO:0000313" key="7">
    <source>
        <dbReference type="EMBL" id="KDN48488.1"/>
    </source>
</evidence>
<feature type="signal peptide" evidence="5">
    <location>
        <begin position="1"/>
        <end position="25"/>
    </location>
</feature>
<dbReference type="InterPro" id="IPR019734">
    <property type="entry name" value="TPR_rpt"/>
</dbReference>
<name>A0A066W7H5_TILAU</name>
<dbReference type="PROSITE" id="PS50005">
    <property type="entry name" value="TPR"/>
    <property type="match status" value="2"/>
</dbReference>
<feature type="chain" id="PRO_5001633583" evidence="5">
    <location>
        <begin position="26"/>
        <end position="596"/>
    </location>
</feature>
<dbReference type="Pfam" id="PF13432">
    <property type="entry name" value="TPR_16"/>
    <property type="match status" value="1"/>
</dbReference>
<dbReference type="Gene3D" id="1.25.40.10">
    <property type="entry name" value="Tetratricopeptide repeat domain"/>
    <property type="match status" value="1"/>
</dbReference>
<dbReference type="EMBL" id="JMSN01000024">
    <property type="protein sequence ID" value="KDN48488.1"/>
    <property type="molecule type" value="Genomic_DNA"/>
</dbReference>
<evidence type="ECO:0000256" key="1">
    <source>
        <dbReference type="ARBA" id="ARBA00004240"/>
    </source>
</evidence>
<dbReference type="OrthoDB" id="1726119at2759"/>
<dbReference type="Proteomes" id="UP000027361">
    <property type="component" value="Unassembled WGS sequence"/>
</dbReference>
<organism evidence="7 8">
    <name type="scientific">Tilletiaria anomala (strain ATCC 24038 / CBS 436.72 / UBC 951)</name>
    <dbReference type="NCBI Taxonomy" id="1037660"/>
    <lineage>
        <taxon>Eukaryota</taxon>
        <taxon>Fungi</taxon>
        <taxon>Dikarya</taxon>
        <taxon>Basidiomycota</taxon>
        <taxon>Ustilaginomycotina</taxon>
        <taxon>Exobasidiomycetes</taxon>
        <taxon>Georgefischeriales</taxon>
        <taxon>Tilletiariaceae</taxon>
        <taxon>Tilletiaria</taxon>
    </lineage>
</organism>
<evidence type="ECO:0000313" key="8">
    <source>
        <dbReference type="Proteomes" id="UP000027361"/>
    </source>
</evidence>
<comment type="caution">
    <text evidence="7">The sequence shown here is derived from an EMBL/GenBank/DDBJ whole genome shotgun (WGS) entry which is preliminary data.</text>
</comment>
<dbReference type="GO" id="GO:0034975">
    <property type="term" value="P:protein folding in endoplasmic reticulum"/>
    <property type="evidence" value="ECO:0007669"/>
    <property type="project" value="TreeGrafter"/>
</dbReference>
<dbReference type="CDD" id="cd06257">
    <property type="entry name" value="DnaJ"/>
    <property type="match status" value="1"/>
</dbReference>
<dbReference type="GO" id="GO:0051787">
    <property type="term" value="F:misfolded protein binding"/>
    <property type="evidence" value="ECO:0007669"/>
    <property type="project" value="TreeGrafter"/>
</dbReference>
<dbReference type="PRINTS" id="PR00625">
    <property type="entry name" value="JDOMAIN"/>
</dbReference>
<dbReference type="OMA" id="PFAHFQH"/>